<accession>A0ABP1RP29</accession>
<feature type="transmembrane region" description="Helical" evidence="1">
    <location>
        <begin position="283"/>
        <end position="302"/>
    </location>
</feature>
<reference evidence="2 3" key="1">
    <citation type="submission" date="2024-08" db="EMBL/GenBank/DDBJ databases">
        <authorList>
            <person name="Cucini C."/>
            <person name="Frati F."/>
        </authorList>
    </citation>
    <scope>NUCLEOTIDE SEQUENCE [LARGE SCALE GENOMIC DNA]</scope>
</reference>
<name>A0ABP1RP29_9HEXA</name>
<keyword evidence="1" id="KW-0812">Transmembrane</keyword>
<evidence type="ECO:0000256" key="1">
    <source>
        <dbReference type="SAM" id="Phobius"/>
    </source>
</evidence>
<proteinExistence type="predicted"/>
<feature type="transmembrane region" description="Helical" evidence="1">
    <location>
        <begin position="242"/>
        <end position="262"/>
    </location>
</feature>
<dbReference type="EMBL" id="CAXLJM020000092">
    <property type="protein sequence ID" value="CAL8132131.1"/>
    <property type="molecule type" value="Genomic_DNA"/>
</dbReference>
<comment type="caution">
    <text evidence="2">The sequence shown here is derived from an EMBL/GenBank/DDBJ whole genome shotgun (WGS) entry which is preliminary data.</text>
</comment>
<sequence length="308" mass="36343">MTAEREVFVDYPKSIDETLTRKDFQLLSPQALLTTLSYVGWEPKLRRDVVDFYVRYIAKSYFIFNRGKEIEAEVLNDVSHGNSTRIRYLSPLLTYPESTTLGWLVLDASRHFNEWFFKFSSFVLVCERYCIDDRQIFGENNLMRKTPTQNPVLRSFNFWFVKEPNFDTLRFSKFLGNFAQSGLNELLISQFRKSQHLRILYNLKDSWRNGLRNGNIFSYVFLAEKTEKTSNENYENPTKISAFYGTFIIAALFLIFAFIVLICEFSVSCGFYDRFKMKMLHGYVQLFTIVSLNTYCRILNLITLKLLQ</sequence>
<evidence type="ECO:0000313" key="3">
    <source>
        <dbReference type="Proteomes" id="UP001642540"/>
    </source>
</evidence>
<organism evidence="2 3">
    <name type="scientific">Orchesella dallaii</name>
    <dbReference type="NCBI Taxonomy" id="48710"/>
    <lineage>
        <taxon>Eukaryota</taxon>
        <taxon>Metazoa</taxon>
        <taxon>Ecdysozoa</taxon>
        <taxon>Arthropoda</taxon>
        <taxon>Hexapoda</taxon>
        <taxon>Collembola</taxon>
        <taxon>Entomobryomorpha</taxon>
        <taxon>Entomobryoidea</taxon>
        <taxon>Orchesellidae</taxon>
        <taxon>Orchesellinae</taxon>
        <taxon>Orchesella</taxon>
    </lineage>
</organism>
<keyword evidence="1" id="KW-0472">Membrane</keyword>
<evidence type="ECO:0000313" key="2">
    <source>
        <dbReference type="EMBL" id="CAL8132131.1"/>
    </source>
</evidence>
<protein>
    <submittedName>
        <fullName evidence="2">Uncharacterized protein</fullName>
    </submittedName>
</protein>
<keyword evidence="3" id="KW-1185">Reference proteome</keyword>
<gene>
    <name evidence="2" type="ORF">ODALV1_LOCUS24485</name>
</gene>
<dbReference type="Proteomes" id="UP001642540">
    <property type="component" value="Unassembled WGS sequence"/>
</dbReference>
<keyword evidence="1" id="KW-1133">Transmembrane helix</keyword>